<dbReference type="InterPro" id="IPR032508">
    <property type="entry name" value="FecR_C"/>
</dbReference>
<dbReference type="GO" id="GO:0016989">
    <property type="term" value="F:sigma factor antagonist activity"/>
    <property type="evidence" value="ECO:0007669"/>
    <property type="project" value="TreeGrafter"/>
</dbReference>
<evidence type="ECO:0000259" key="3">
    <source>
        <dbReference type="Pfam" id="PF16344"/>
    </source>
</evidence>
<dbReference type="PANTHER" id="PTHR30273">
    <property type="entry name" value="PERIPLASMIC SIGNAL SENSOR AND SIGMA FACTOR ACTIVATOR FECR-RELATED"/>
    <property type="match status" value="1"/>
</dbReference>
<protein>
    <submittedName>
        <fullName evidence="4">FecR family protein</fullName>
    </submittedName>
</protein>
<dbReference type="RefSeq" id="WP_142532702.1">
    <property type="nucleotide sequence ID" value="NZ_FXTB01000002.1"/>
</dbReference>
<reference evidence="4 5" key="1">
    <citation type="submission" date="2017-05" db="EMBL/GenBank/DDBJ databases">
        <authorList>
            <person name="Varghese N."/>
            <person name="Submissions S."/>
        </authorList>
    </citation>
    <scope>NUCLEOTIDE SEQUENCE [LARGE SCALE GENOMIC DNA]</scope>
    <source>
        <strain evidence="4 5">DSM 27040</strain>
    </source>
</reference>
<dbReference type="AlphaFoldDB" id="A0A521C8I8"/>
<dbReference type="Gene3D" id="3.55.50.30">
    <property type="match status" value="1"/>
</dbReference>
<organism evidence="4 5">
    <name type="scientific">Saccharicrinis carchari</name>
    <dbReference type="NCBI Taxonomy" id="1168039"/>
    <lineage>
        <taxon>Bacteria</taxon>
        <taxon>Pseudomonadati</taxon>
        <taxon>Bacteroidota</taxon>
        <taxon>Bacteroidia</taxon>
        <taxon>Marinilabiliales</taxon>
        <taxon>Marinilabiliaceae</taxon>
        <taxon>Saccharicrinis</taxon>
    </lineage>
</organism>
<feature type="domain" description="Protein FecR C-terminal" evidence="3">
    <location>
        <begin position="312"/>
        <end position="380"/>
    </location>
</feature>
<evidence type="ECO:0000313" key="4">
    <source>
        <dbReference type="EMBL" id="SMO55030.1"/>
    </source>
</evidence>
<gene>
    <name evidence="4" type="ORF">SAMN06265379_102417</name>
</gene>
<dbReference type="InterPro" id="IPR006860">
    <property type="entry name" value="FecR"/>
</dbReference>
<dbReference type="Gene3D" id="2.60.120.1440">
    <property type="match status" value="1"/>
</dbReference>
<dbReference type="OrthoDB" id="772265at2"/>
<dbReference type="Proteomes" id="UP000319040">
    <property type="component" value="Unassembled WGS sequence"/>
</dbReference>
<proteinExistence type="predicted"/>
<dbReference type="FunFam" id="2.60.120.1440:FF:000001">
    <property type="entry name" value="Putative anti-sigma factor"/>
    <property type="match status" value="1"/>
</dbReference>
<keyword evidence="5" id="KW-1185">Reference proteome</keyword>
<keyword evidence="1" id="KW-1133">Transmembrane helix</keyword>
<dbReference type="EMBL" id="FXTB01000002">
    <property type="protein sequence ID" value="SMO55030.1"/>
    <property type="molecule type" value="Genomic_DNA"/>
</dbReference>
<name>A0A521C8I8_SACCC</name>
<sequence>MDNRKKIYSLIYKHLIRQASDDELRDLELWRKQDASNEAMYQKIIKHERINASFKVYTSVDTDAAFTKIMAPKGKKKGLLLTFLKYAAVIAIPIVLGLSIWLLSKQQQASESISEVIVPVSQKALVVLSDGSTVELANENSSVLLKEEGVVVGKDSLNTLAYTFVESNELIYNTIKIPYGGEYHLILSDGTRVWLNSGSSLKFPVNFIGEKREVSLQGEAYFEVVRNSEKPFIVRTGHSTTRVYGTSFNVMCYEDDMVEQVTLIEGKVGFNINGKQTLLHPGQQVELSLNNSKVEVKKVDTSIYTSWTGGVLKFKNMPIRELAKKLTRWYDVDFYFANSSVEEINFTGRIEKTADFKYFMSLIEKTTNVKISVDGRNVMIEEVK</sequence>
<dbReference type="PIRSF" id="PIRSF018266">
    <property type="entry name" value="FecR"/>
    <property type="match status" value="1"/>
</dbReference>
<keyword evidence="1" id="KW-0472">Membrane</keyword>
<evidence type="ECO:0000313" key="5">
    <source>
        <dbReference type="Proteomes" id="UP000319040"/>
    </source>
</evidence>
<feature type="domain" description="FecR protein" evidence="2">
    <location>
        <begin position="175"/>
        <end position="268"/>
    </location>
</feature>
<dbReference type="Pfam" id="PF16344">
    <property type="entry name" value="FecR_C"/>
    <property type="match status" value="1"/>
</dbReference>
<feature type="transmembrane region" description="Helical" evidence="1">
    <location>
        <begin position="78"/>
        <end position="103"/>
    </location>
</feature>
<dbReference type="InterPro" id="IPR012373">
    <property type="entry name" value="Ferrdict_sens_TM"/>
</dbReference>
<evidence type="ECO:0000256" key="1">
    <source>
        <dbReference type="SAM" id="Phobius"/>
    </source>
</evidence>
<dbReference type="PANTHER" id="PTHR30273:SF2">
    <property type="entry name" value="PROTEIN FECR"/>
    <property type="match status" value="1"/>
</dbReference>
<dbReference type="Pfam" id="PF04773">
    <property type="entry name" value="FecR"/>
    <property type="match status" value="1"/>
</dbReference>
<accession>A0A521C8I8</accession>
<evidence type="ECO:0000259" key="2">
    <source>
        <dbReference type="Pfam" id="PF04773"/>
    </source>
</evidence>
<keyword evidence="1" id="KW-0812">Transmembrane</keyword>